<name>A0ABQ6NFG4_9BACL</name>
<evidence type="ECO:0000256" key="7">
    <source>
        <dbReference type="ARBA" id="ARBA00022741"/>
    </source>
</evidence>
<dbReference type="SMART" id="SM00387">
    <property type="entry name" value="HATPase_c"/>
    <property type="match status" value="1"/>
</dbReference>
<evidence type="ECO:0000256" key="4">
    <source>
        <dbReference type="ARBA" id="ARBA00022475"/>
    </source>
</evidence>
<dbReference type="EMBL" id="BTCL01000001">
    <property type="protein sequence ID" value="GMK43219.1"/>
    <property type="molecule type" value="Genomic_DNA"/>
</dbReference>
<dbReference type="EC" id="2.7.13.3" evidence="3"/>
<accession>A0ABQ6NFG4</accession>
<evidence type="ECO:0000259" key="14">
    <source>
        <dbReference type="PROSITE" id="PS50109"/>
    </source>
</evidence>
<proteinExistence type="predicted"/>
<dbReference type="GO" id="GO:0016301">
    <property type="term" value="F:kinase activity"/>
    <property type="evidence" value="ECO:0007669"/>
    <property type="project" value="UniProtKB-KW"/>
</dbReference>
<evidence type="ECO:0000256" key="13">
    <source>
        <dbReference type="SAM" id="Phobius"/>
    </source>
</evidence>
<evidence type="ECO:0000313" key="17">
    <source>
        <dbReference type="Proteomes" id="UP001285921"/>
    </source>
</evidence>
<feature type="domain" description="HAMP" evidence="15">
    <location>
        <begin position="278"/>
        <end position="330"/>
    </location>
</feature>
<keyword evidence="17" id="KW-1185">Reference proteome</keyword>
<dbReference type="Gene3D" id="3.30.565.10">
    <property type="entry name" value="Histidine kinase-like ATPase, C-terminal domain"/>
    <property type="match status" value="1"/>
</dbReference>
<keyword evidence="13" id="KW-1133">Transmembrane helix</keyword>
<comment type="catalytic activity">
    <reaction evidence="1">
        <text>ATP + protein L-histidine = ADP + protein N-phospho-L-histidine.</text>
        <dbReference type="EC" id="2.7.13.3"/>
    </reaction>
</comment>
<dbReference type="Pfam" id="PF06580">
    <property type="entry name" value="His_kinase"/>
    <property type="match status" value="1"/>
</dbReference>
<evidence type="ECO:0000256" key="8">
    <source>
        <dbReference type="ARBA" id="ARBA00022777"/>
    </source>
</evidence>
<keyword evidence="6" id="KW-0808">Transferase</keyword>
<organism evidence="16 17">
    <name type="scientific">Paenibacillus glycanilyticus</name>
    <dbReference type="NCBI Taxonomy" id="126569"/>
    <lineage>
        <taxon>Bacteria</taxon>
        <taxon>Bacillati</taxon>
        <taxon>Bacillota</taxon>
        <taxon>Bacilli</taxon>
        <taxon>Bacillales</taxon>
        <taxon>Paenibacillaceae</taxon>
        <taxon>Paenibacillus</taxon>
    </lineage>
</organism>
<dbReference type="PROSITE" id="PS50109">
    <property type="entry name" value="HIS_KIN"/>
    <property type="match status" value="1"/>
</dbReference>
<keyword evidence="9" id="KW-0067">ATP-binding</keyword>
<keyword evidence="5" id="KW-0597">Phosphoprotein</keyword>
<feature type="domain" description="Histidine kinase" evidence="14">
    <location>
        <begin position="439"/>
        <end position="559"/>
    </location>
</feature>
<dbReference type="InterPro" id="IPR010559">
    <property type="entry name" value="Sig_transdc_His_kin_internal"/>
</dbReference>
<evidence type="ECO:0000256" key="9">
    <source>
        <dbReference type="ARBA" id="ARBA00022840"/>
    </source>
</evidence>
<evidence type="ECO:0000313" key="16">
    <source>
        <dbReference type="EMBL" id="GMK43219.1"/>
    </source>
</evidence>
<comment type="subcellular location">
    <subcellularLocation>
        <location evidence="2">Cell membrane</location>
        <topology evidence="2">Multi-pass membrane protein</topology>
    </subcellularLocation>
</comment>
<keyword evidence="10" id="KW-0902">Two-component regulatory system</keyword>
<evidence type="ECO:0000256" key="2">
    <source>
        <dbReference type="ARBA" id="ARBA00004651"/>
    </source>
</evidence>
<evidence type="ECO:0000256" key="11">
    <source>
        <dbReference type="ARBA" id="ARBA00023136"/>
    </source>
</evidence>
<keyword evidence="8 16" id="KW-0418">Kinase</keyword>
<dbReference type="SUPFAM" id="SSF158472">
    <property type="entry name" value="HAMP domain-like"/>
    <property type="match status" value="1"/>
</dbReference>
<feature type="transmembrane region" description="Helical" evidence="13">
    <location>
        <begin position="259"/>
        <end position="281"/>
    </location>
</feature>
<comment type="caution">
    <text evidence="16">The sequence shown here is derived from an EMBL/GenBank/DDBJ whole genome shotgun (WGS) entry which is preliminary data.</text>
</comment>
<dbReference type="InterPro" id="IPR005467">
    <property type="entry name" value="His_kinase_dom"/>
</dbReference>
<evidence type="ECO:0000256" key="3">
    <source>
        <dbReference type="ARBA" id="ARBA00012438"/>
    </source>
</evidence>
<keyword evidence="7" id="KW-0547">Nucleotide-binding</keyword>
<keyword evidence="13" id="KW-0812">Transmembrane</keyword>
<sequence length="573" mass="65106">MILIALMLVTLLITYIITNRIAQQIIERKVTASVNTILQQVNEKMTSFDSDMQGISTFLFYSPTVQTYIKADDMLDRVLMNREVLSVFANTMSMKSNIRGIQLYDRSGKLMTRLGEGQDETTAPVQTMSYSGLVNLDDRPTEHFYIITAPIFGLDSNHIATEYRGTGRYVMDVSNLSPILRSAKVTANSRVMLLDRNDHILTSEGKVSSSDSVNVGKWKANSKFIVQSITLAPSGWKLISIIPKSELLNELGTVKRINITTYAIMFGILCMFLLIFFTRILKPIKSLMDFIKSYPKNGEDSRYQVVHKNEIGVLGQKLNNMLDDISELSDEVRSTQIRMLEIELAKKQMEISAFRNQINPHFLYNTLESIRAMAFYHDVRDIADISESLSRMFRYAVKGSNFVTIAEELAHIREYARIIDFRFRGRFKIVTRCEENLLNETMLKMLLQPLVENAVFHGLERKLGEGEVLIDIHRSADHRIHVLVQDNGYGMSESQLQEIREGFTGVQEFVSGEQGKQKGIGISNIYNRTFLFYGEAATLEVDSVLNKGTCVRISFPPYVNEGGNEHVSRVNRG</sequence>
<keyword evidence="4" id="KW-1003">Cell membrane</keyword>
<evidence type="ECO:0000256" key="6">
    <source>
        <dbReference type="ARBA" id="ARBA00022679"/>
    </source>
</evidence>
<dbReference type="PANTHER" id="PTHR34220:SF7">
    <property type="entry name" value="SENSOR HISTIDINE KINASE YPDA"/>
    <property type="match status" value="1"/>
</dbReference>
<feature type="coiled-coil region" evidence="12">
    <location>
        <begin position="318"/>
        <end position="357"/>
    </location>
</feature>
<evidence type="ECO:0000256" key="5">
    <source>
        <dbReference type="ARBA" id="ARBA00022553"/>
    </source>
</evidence>
<dbReference type="InterPro" id="IPR003594">
    <property type="entry name" value="HATPase_dom"/>
</dbReference>
<keyword evidence="12" id="KW-0175">Coiled coil</keyword>
<evidence type="ECO:0000259" key="15">
    <source>
        <dbReference type="PROSITE" id="PS50885"/>
    </source>
</evidence>
<reference evidence="16 17" key="1">
    <citation type="submission" date="2023-05" db="EMBL/GenBank/DDBJ databases">
        <title>Draft genome of Paenibacillus sp. CCS26.</title>
        <authorList>
            <person name="Akita H."/>
            <person name="Shinto Y."/>
            <person name="Kimura Z."/>
        </authorList>
    </citation>
    <scope>NUCLEOTIDE SEQUENCE [LARGE SCALE GENOMIC DNA]</scope>
    <source>
        <strain evidence="16 17">CCS26</strain>
    </source>
</reference>
<dbReference type="InterPro" id="IPR003660">
    <property type="entry name" value="HAMP_dom"/>
</dbReference>
<protein>
    <recommendedName>
        <fullName evidence="3">histidine kinase</fullName>
        <ecNumber evidence="3">2.7.13.3</ecNumber>
    </recommendedName>
</protein>
<dbReference type="InterPro" id="IPR050640">
    <property type="entry name" value="Bact_2-comp_sensor_kinase"/>
</dbReference>
<dbReference type="Pfam" id="PF02518">
    <property type="entry name" value="HATPase_c"/>
    <property type="match status" value="1"/>
</dbReference>
<gene>
    <name evidence="16" type="ORF">PghCCS26_03460</name>
</gene>
<dbReference type="PROSITE" id="PS50885">
    <property type="entry name" value="HAMP"/>
    <property type="match status" value="1"/>
</dbReference>
<dbReference type="InterPro" id="IPR036890">
    <property type="entry name" value="HATPase_C_sf"/>
</dbReference>
<evidence type="ECO:0000256" key="12">
    <source>
        <dbReference type="SAM" id="Coils"/>
    </source>
</evidence>
<keyword evidence="11 13" id="KW-0472">Membrane</keyword>
<dbReference type="PANTHER" id="PTHR34220">
    <property type="entry name" value="SENSOR HISTIDINE KINASE YPDA"/>
    <property type="match status" value="1"/>
</dbReference>
<evidence type="ECO:0000256" key="1">
    <source>
        <dbReference type="ARBA" id="ARBA00000085"/>
    </source>
</evidence>
<evidence type="ECO:0000256" key="10">
    <source>
        <dbReference type="ARBA" id="ARBA00023012"/>
    </source>
</evidence>
<dbReference type="Proteomes" id="UP001285921">
    <property type="component" value="Unassembled WGS sequence"/>
</dbReference>
<dbReference type="Gene3D" id="6.10.340.10">
    <property type="match status" value="1"/>
</dbReference>
<dbReference type="SUPFAM" id="SSF55874">
    <property type="entry name" value="ATPase domain of HSP90 chaperone/DNA topoisomerase II/histidine kinase"/>
    <property type="match status" value="1"/>
</dbReference>